<sequence length="143" mass="15863">MDTTSYMTFNPVRDSYRHEHASFNANNMAFTDGGGSFGAAASAFTKPKEIPRQRLPENFKGVSPLPASYSLKSDSSVSLYRARMENRNVVLRVLKGPHPFLPELLGVVSLRAPLITVIEEMENRDLLGFLGLTDVFYSSGYVL</sequence>
<proteinExistence type="predicted"/>
<protein>
    <submittedName>
        <fullName evidence="1">Uncharacterized protein</fullName>
    </submittedName>
</protein>
<comment type="caution">
    <text evidence="1">The sequence shown here is derived from an EMBL/GenBank/DDBJ whole genome shotgun (WGS) entry which is preliminary data.</text>
</comment>
<evidence type="ECO:0000313" key="1">
    <source>
        <dbReference type="EMBL" id="KAL0171773.1"/>
    </source>
</evidence>
<gene>
    <name evidence="1" type="ORF">M9458_032084</name>
</gene>
<reference evidence="1 2" key="1">
    <citation type="submission" date="2024-05" db="EMBL/GenBank/DDBJ databases">
        <title>Genome sequencing and assembly of Indian major carp, Cirrhinus mrigala (Hamilton, 1822).</title>
        <authorList>
            <person name="Mohindra V."/>
            <person name="Chowdhury L.M."/>
            <person name="Lal K."/>
            <person name="Jena J.K."/>
        </authorList>
    </citation>
    <scope>NUCLEOTIDE SEQUENCE [LARGE SCALE GENOMIC DNA]</scope>
    <source>
        <strain evidence="1">CM1030</strain>
        <tissue evidence="1">Blood</tissue>
    </source>
</reference>
<accession>A0ABD0PCG9</accession>
<name>A0ABD0PCG9_CIRMR</name>
<organism evidence="1 2">
    <name type="scientific">Cirrhinus mrigala</name>
    <name type="common">Mrigala</name>
    <dbReference type="NCBI Taxonomy" id="683832"/>
    <lineage>
        <taxon>Eukaryota</taxon>
        <taxon>Metazoa</taxon>
        <taxon>Chordata</taxon>
        <taxon>Craniata</taxon>
        <taxon>Vertebrata</taxon>
        <taxon>Euteleostomi</taxon>
        <taxon>Actinopterygii</taxon>
        <taxon>Neopterygii</taxon>
        <taxon>Teleostei</taxon>
        <taxon>Ostariophysi</taxon>
        <taxon>Cypriniformes</taxon>
        <taxon>Cyprinidae</taxon>
        <taxon>Labeoninae</taxon>
        <taxon>Labeonini</taxon>
        <taxon>Cirrhinus</taxon>
    </lineage>
</organism>
<keyword evidence="2" id="KW-1185">Reference proteome</keyword>
<evidence type="ECO:0000313" key="2">
    <source>
        <dbReference type="Proteomes" id="UP001529510"/>
    </source>
</evidence>
<dbReference type="Proteomes" id="UP001529510">
    <property type="component" value="Unassembled WGS sequence"/>
</dbReference>
<dbReference type="EMBL" id="JAMKFB020000016">
    <property type="protein sequence ID" value="KAL0171773.1"/>
    <property type="molecule type" value="Genomic_DNA"/>
</dbReference>
<dbReference type="AlphaFoldDB" id="A0ABD0PCG9"/>